<dbReference type="RefSeq" id="WP_179633035.1">
    <property type="nucleotide sequence ID" value="NZ_JACCFH010000001.1"/>
</dbReference>
<dbReference type="Pfam" id="PF07508">
    <property type="entry name" value="Recombinase"/>
    <property type="match status" value="1"/>
</dbReference>
<keyword evidence="1" id="KW-0238">DNA-binding</keyword>
<dbReference type="Gene3D" id="3.40.50.1390">
    <property type="entry name" value="Resolvase, N-terminal catalytic domain"/>
    <property type="match status" value="1"/>
</dbReference>
<dbReference type="InterPro" id="IPR038109">
    <property type="entry name" value="DNA_bind_recomb_sf"/>
</dbReference>
<dbReference type="Gene3D" id="3.90.1750.20">
    <property type="entry name" value="Putative Large Serine Recombinase, Chain B, Domain 2"/>
    <property type="match status" value="1"/>
</dbReference>
<keyword evidence="5" id="KW-1185">Reference proteome</keyword>
<gene>
    <name evidence="4" type="ORF">BDD16_001098</name>
</gene>
<evidence type="ECO:0000313" key="4">
    <source>
        <dbReference type="EMBL" id="NYG32112.1"/>
    </source>
</evidence>
<keyword evidence="2" id="KW-0233">DNA recombination</keyword>
<protein>
    <submittedName>
        <fullName evidence="4">DNA invertase Pin-like site-specific DNA recombinase</fullName>
    </submittedName>
</protein>
<dbReference type="Proteomes" id="UP000518288">
    <property type="component" value="Unassembled WGS sequence"/>
</dbReference>
<accession>A0A7Y9U5Y2</accession>
<evidence type="ECO:0000256" key="2">
    <source>
        <dbReference type="ARBA" id="ARBA00023172"/>
    </source>
</evidence>
<dbReference type="InterPro" id="IPR006119">
    <property type="entry name" value="Resolv_N"/>
</dbReference>
<evidence type="ECO:0000313" key="5">
    <source>
        <dbReference type="Proteomes" id="UP000518288"/>
    </source>
</evidence>
<proteinExistence type="predicted"/>
<reference evidence="4 5" key="1">
    <citation type="submission" date="2020-07" db="EMBL/GenBank/DDBJ databases">
        <title>Genomic Encyclopedia of Archaeal and Bacterial Type Strains, Phase II (KMG-II): from individual species to whole genera.</title>
        <authorList>
            <person name="Goeker M."/>
        </authorList>
    </citation>
    <scope>NUCLEOTIDE SEQUENCE [LARGE SCALE GENOMIC DNA]</scope>
    <source>
        <strain evidence="4 5">DSM 21226</strain>
    </source>
</reference>
<dbReference type="AlphaFoldDB" id="A0A7Y9U5Y2"/>
<organism evidence="4 5">
    <name type="scientific">Sphaerotilus montanus</name>
    <dbReference type="NCBI Taxonomy" id="522889"/>
    <lineage>
        <taxon>Bacteria</taxon>
        <taxon>Pseudomonadati</taxon>
        <taxon>Pseudomonadota</taxon>
        <taxon>Betaproteobacteria</taxon>
        <taxon>Burkholderiales</taxon>
        <taxon>Sphaerotilaceae</taxon>
        <taxon>Sphaerotilus</taxon>
    </lineage>
</organism>
<dbReference type="InterPro" id="IPR025827">
    <property type="entry name" value="Zn_ribbon_recom_dom"/>
</dbReference>
<dbReference type="Pfam" id="PF00239">
    <property type="entry name" value="Resolvase"/>
    <property type="match status" value="1"/>
</dbReference>
<name>A0A7Y9U5Y2_9BURK</name>
<dbReference type="PANTHER" id="PTHR30461">
    <property type="entry name" value="DNA-INVERTASE FROM LAMBDOID PROPHAGE"/>
    <property type="match status" value="1"/>
</dbReference>
<dbReference type="EMBL" id="JACCFH010000001">
    <property type="protein sequence ID" value="NYG32112.1"/>
    <property type="molecule type" value="Genomic_DNA"/>
</dbReference>
<dbReference type="InterPro" id="IPR036162">
    <property type="entry name" value="Resolvase-like_N_sf"/>
</dbReference>
<feature type="domain" description="Recombinase" evidence="3">
    <location>
        <begin position="180"/>
        <end position="288"/>
    </location>
</feature>
<dbReference type="PROSITE" id="PS51737">
    <property type="entry name" value="RECOMBINASE_DNA_BIND"/>
    <property type="match status" value="1"/>
</dbReference>
<dbReference type="PANTHER" id="PTHR30461:SF2">
    <property type="entry name" value="SERINE RECOMBINASE PINE-RELATED"/>
    <property type="match status" value="1"/>
</dbReference>
<sequence length="523" mass="58394">MTTAYSYIRFSTKKQAAGDSERRQERAFEQACLLHNWTEGDALLDAGLSAYTGANVADGSALRKWIDALHAGAVPRGSVLVVEYLDRLTRLPVVEGVSLFLEIINAGGSIYVANLLKLWSAETINSGLSSIEQISQEIRISFTASQRTQERILAAYAAKRAEAKLKIAAGETFHVGSRTPFWLEVAKDGSFIEVAEQVMIVRRVFDLYLDGYGSTRIAKILNSEGLLRFNGRPWTDWMVSHLIKSPNVCGILEHYDRIGGVLADYYPVVIDYAVFEQVLVILDSKSGKAGSGGGRKPKSVKCFNLFSGLLRCGDCGSQFRIFTDLDPKYNRLGCRLTKSSTCKLPKVRYSDFEDGVLDFLFSKFDLNKIVVGTETKEPADEIKLLKFRIGKLQVEETSLMAYFTSGKVVPKVVGSRLSQIELEVAQLEAELVNASSMIEKPNHWVNASSGYWKFVEMLNKGKDEDLLSIRMRLAQYLKLVVKELVVRNQEEDLRCVEVVADGWSELIKIPSSPCRIVVHKLMK</sequence>
<dbReference type="InterPro" id="IPR011109">
    <property type="entry name" value="DNA_bind_recombinase_dom"/>
</dbReference>
<dbReference type="GO" id="GO:0000150">
    <property type="term" value="F:DNA strand exchange activity"/>
    <property type="evidence" value="ECO:0007669"/>
    <property type="project" value="InterPro"/>
</dbReference>
<dbReference type="SUPFAM" id="SSF53041">
    <property type="entry name" value="Resolvase-like"/>
    <property type="match status" value="1"/>
</dbReference>
<evidence type="ECO:0000256" key="1">
    <source>
        <dbReference type="ARBA" id="ARBA00023125"/>
    </source>
</evidence>
<dbReference type="Pfam" id="PF13408">
    <property type="entry name" value="Zn_ribbon_recom"/>
    <property type="match status" value="1"/>
</dbReference>
<dbReference type="SMART" id="SM00857">
    <property type="entry name" value="Resolvase"/>
    <property type="match status" value="1"/>
</dbReference>
<dbReference type="InterPro" id="IPR050639">
    <property type="entry name" value="SSR_resolvase"/>
</dbReference>
<evidence type="ECO:0000259" key="3">
    <source>
        <dbReference type="PROSITE" id="PS51737"/>
    </source>
</evidence>
<dbReference type="CDD" id="cd00338">
    <property type="entry name" value="Ser_Recombinase"/>
    <property type="match status" value="1"/>
</dbReference>
<dbReference type="GO" id="GO:0003677">
    <property type="term" value="F:DNA binding"/>
    <property type="evidence" value="ECO:0007669"/>
    <property type="project" value="UniProtKB-KW"/>
</dbReference>
<comment type="caution">
    <text evidence="4">The sequence shown here is derived from an EMBL/GenBank/DDBJ whole genome shotgun (WGS) entry which is preliminary data.</text>
</comment>